<dbReference type="SUPFAM" id="SSF51445">
    <property type="entry name" value="(Trans)glycosidases"/>
    <property type="match status" value="1"/>
</dbReference>
<dbReference type="GO" id="GO:0008061">
    <property type="term" value="F:chitin binding"/>
    <property type="evidence" value="ECO:0007669"/>
    <property type="project" value="InterPro"/>
</dbReference>
<dbReference type="GO" id="GO:0005739">
    <property type="term" value="C:mitochondrion"/>
    <property type="evidence" value="ECO:0007669"/>
    <property type="project" value="TreeGrafter"/>
</dbReference>
<dbReference type="PANTHER" id="PTHR11606">
    <property type="entry name" value="GLUTAMATE DEHYDROGENASE"/>
    <property type="match status" value="1"/>
</dbReference>
<evidence type="ECO:0000256" key="4">
    <source>
        <dbReference type="ARBA" id="ARBA00023027"/>
    </source>
</evidence>
<dbReference type="OrthoDB" id="184415at2759"/>
<proteinExistence type="inferred from homology"/>
<dbReference type="Proteomes" id="UP000431533">
    <property type="component" value="Unassembled WGS sequence"/>
</dbReference>
<comment type="caution">
    <text evidence="6">The sequence shown here is derived from an EMBL/GenBank/DDBJ whole genome shotgun (WGS) entry which is preliminary data.</text>
</comment>
<dbReference type="SMART" id="SM00839">
    <property type="entry name" value="ELFV_dehydrog"/>
    <property type="match status" value="1"/>
</dbReference>
<protein>
    <recommendedName>
        <fullName evidence="2">chitinase</fullName>
        <ecNumber evidence="2">3.2.1.14</ecNumber>
    </recommendedName>
</protein>
<keyword evidence="4" id="KW-0520">NAD</keyword>
<dbReference type="InterPro" id="IPR001223">
    <property type="entry name" value="Glyco_hydro18_cat"/>
</dbReference>
<organism evidence="6 7">
    <name type="scientific">Lachnellula hyalina</name>
    <dbReference type="NCBI Taxonomy" id="1316788"/>
    <lineage>
        <taxon>Eukaryota</taxon>
        <taxon>Fungi</taxon>
        <taxon>Dikarya</taxon>
        <taxon>Ascomycota</taxon>
        <taxon>Pezizomycotina</taxon>
        <taxon>Leotiomycetes</taxon>
        <taxon>Helotiales</taxon>
        <taxon>Lachnaceae</taxon>
        <taxon>Lachnellula</taxon>
    </lineage>
</organism>
<dbReference type="InterPro" id="IPR046346">
    <property type="entry name" value="Aminoacid_DH-like_N_sf"/>
</dbReference>
<dbReference type="GO" id="GO:0005975">
    <property type="term" value="P:carbohydrate metabolic process"/>
    <property type="evidence" value="ECO:0007669"/>
    <property type="project" value="InterPro"/>
</dbReference>
<dbReference type="RefSeq" id="XP_031007410.1">
    <property type="nucleotide sequence ID" value="XM_031147332.1"/>
</dbReference>
<dbReference type="SMART" id="SM00636">
    <property type="entry name" value="Glyco_18"/>
    <property type="match status" value="1"/>
</dbReference>
<dbReference type="Pfam" id="PF00704">
    <property type="entry name" value="Glyco_hydro_18"/>
    <property type="match status" value="1"/>
</dbReference>
<dbReference type="GeneID" id="41982553"/>
<evidence type="ECO:0000256" key="2">
    <source>
        <dbReference type="ARBA" id="ARBA00012729"/>
    </source>
</evidence>
<keyword evidence="7" id="KW-1185">Reference proteome</keyword>
<feature type="domain" description="GH18" evidence="5">
    <location>
        <begin position="1091"/>
        <end position="1465"/>
    </location>
</feature>
<dbReference type="GO" id="GO:0008843">
    <property type="term" value="F:endochitinase activity"/>
    <property type="evidence" value="ECO:0007669"/>
    <property type="project" value="UniProtKB-EC"/>
</dbReference>
<keyword evidence="3" id="KW-0560">Oxidoreductase</keyword>
<dbReference type="GO" id="GO:0004352">
    <property type="term" value="F:glutamate dehydrogenase (NAD+) activity"/>
    <property type="evidence" value="ECO:0007669"/>
    <property type="project" value="TreeGrafter"/>
</dbReference>
<reference evidence="6 7" key="1">
    <citation type="submission" date="2018-05" db="EMBL/GenBank/DDBJ databases">
        <title>Genome sequencing and assembly of the regulated plant pathogen Lachnellula willkommii and related sister species for the development of diagnostic species identification markers.</title>
        <authorList>
            <person name="Giroux E."/>
            <person name="Bilodeau G."/>
        </authorList>
    </citation>
    <scope>NUCLEOTIDE SEQUENCE [LARGE SCALE GENOMIC DNA]</scope>
    <source>
        <strain evidence="6 7">CBS 185.66</strain>
    </source>
</reference>
<dbReference type="InterPro" id="IPR036291">
    <property type="entry name" value="NAD(P)-bd_dom_sf"/>
</dbReference>
<comment type="similarity">
    <text evidence="1">Belongs to the Glu/Leu/Phe/Val dehydrogenases family.</text>
</comment>
<dbReference type="Pfam" id="PF23147">
    <property type="entry name" value="GDH2_N"/>
    <property type="match status" value="1"/>
</dbReference>
<sequence>MLTLNTADLLGSPKQFPEYHEPGIFVPPSPTQFPEYCEPPEFVASTFQSPQYCEPEPLDIMANLEDDVSPATPTDPTTNPTNKLIEQVVRTPGRQPSPQPTHFSIPYRNGNGNGNGNPHRILRSGTVGYIAPEFKGKKDQMLQVKTKIEQEGWIPTTVVDQQIAWFYHELGIDDVYFQLENVDAIASHITSLYAAKIAAFARADKRQEIRLDMEASDHAIYIDTSEPGVSKIDGPRYEHRLESKYLDASGGKSIYRVETFRSPSNLAGASPSKSTMRCYFVYQCQFVDPNPSPQETRLEVIGDRMFLAKATKNTKQLYQEIIELAVQRTGPVIETFNVEGSKEIRLVVAFRRRTALGMFSALSDLYHYYGVTSSRKYVEQFSNGITVICLYLKQAANLDTSKFPPLAQSKHQLTKEISLLYCIPQNKFQALFASGRLSLQETIYGHSVCVFVQHFLNRLGSEYSSLVSALDSNNSGHAEILSRIKRRLRAETFTASYIAEIINSRPDLIRSLYASFASTHLAIGLDSDEELVAPTPSKEVLSDVQLQDLITKSIIDENERLVMQSFRIFNNSVLKTNFYTPTKIALSFRLDPSFLPALEYPQTLYGMFMVISSESRGFHLRFRDIARGGIRIVKSRNREAYSINARSMFDENYGLANTQQRKNKDIPEGGSKGVVLLDAQHQDKGSVAFEKYIDSIMDLLLPPASPGIKNPIVDLYGKQEILFMGPDENTADLVDWATEHARKRSAPWWKSFFTGKSPKLGGIPHDAYGMTTLSVREYIEGIYRKKELDPRKIRKMQTGGPDGDLGSNEILLSNETYTSLVDGSGVLADPNGLNHAELIRLAKKRAMISEFDIKLLSKDGYRVLCEDVNVKLSTGEVIPNGTTFRNTFHLRNNGFTDTFIPCGGRPESIDLSTVGKLIKNGKSIIPYIVEGANLFITQDAKLRLEAAGCILYKDASANKGGVTSSSLEVLASLSFDDNGFIENMCVGSNGQTPEFYKAYVKSVQEVIKLNARLEFEAIWREHKATKIARSTLSDTLSIAITKLDEELQNTALWHDEKLRRSVLKDALPQLLLEKIGLDLIIERVPENYLRAIFGSYLASRFVYEFGPSPSQFAFFDLQHQTIPSPDLVEEITHVAIAFMPSSFFNRGPDQKDTGFPLWTSVDEVRRKFREGTKVMVAIGGWGDTVGFEEAATSEEGRVRWAENVRVMVEESGADGVDIDWEYPGGNGEDYKHIPNSSRAWEIDAYPLLLSALRASLGPHILISAAVPGLPRDMLAFTSTTVPLIDASLDFWNIMTYDLMNRRDNVTKHHTGIAASLVGIDAYLARGVPAPKANLGFAFYVKWFRTRDCGTEEVGCETVLLEDPETGADLGGAGAFSWDDEVPGDVEDSFTRALKEGRWDEEGGGWYYWDAGERLWWTWDTEGVIGKKVPGVLREKNLGGVFAWGLGEDGPRWERLQALTRGYRELKDGNGNGDGRTKDEL</sequence>
<accession>A0A8H8R4V5</accession>
<dbReference type="InterPro" id="IPR011583">
    <property type="entry name" value="Chitinase_II/V-like_cat"/>
</dbReference>
<dbReference type="SUPFAM" id="SSF51735">
    <property type="entry name" value="NAD(P)-binding Rossmann-fold domains"/>
    <property type="match status" value="1"/>
</dbReference>
<dbReference type="Gene3D" id="3.20.20.80">
    <property type="entry name" value="Glycosidases"/>
    <property type="match status" value="1"/>
</dbReference>
<dbReference type="InterPro" id="IPR006096">
    <property type="entry name" value="Glu/Leu/Phe/Val/Trp_DH_C"/>
</dbReference>
<evidence type="ECO:0000256" key="3">
    <source>
        <dbReference type="ARBA" id="ARBA00023002"/>
    </source>
</evidence>
<dbReference type="SUPFAM" id="SSF53223">
    <property type="entry name" value="Aminoacid dehydrogenase-like, N-terminal domain"/>
    <property type="match status" value="1"/>
</dbReference>
<dbReference type="GO" id="GO:0006538">
    <property type="term" value="P:L-glutamate catabolic process"/>
    <property type="evidence" value="ECO:0007669"/>
    <property type="project" value="TreeGrafter"/>
</dbReference>
<evidence type="ECO:0000313" key="7">
    <source>
        <dbReference type="Proteomes" id="UP000431533"/>
    </source>
</evidence>
<dbReference type="Pfam" id="PF00208">
    <property type="entry name" value="ELFV_dehydrog"/>
    <property type="match status" value="1"/>
</dbReference>
<dbReference type="PROSITE" id="PS51910">
    <property type="entry name" value="GH18_2"/>
    <property type="match status" value="1"/>
</dbReference>
<evidence type="ECO:0000256" key="1">
    <source>
        <dbReference type="ARBA" id="ARBA00006382"/>
    </source>
</evidence>
<dbReference type="EMBL" id="QGMH01000028">
    <property type="protein sequence ID" value="TVY28622.1"/>
    <property type="molecule type" value="Genomic_DNA"/>
</dbReference>
<evidence type="ECO:0000259" key="5">
    <source>
        <dbReference type="PROSITE" id="PS51910"/>
    </source>
</evidence>
<dbReference type="InterPro" id="IPR056365">
    <property type="entry name" value="NAD-GDH_2nd"/>
</dbReference>
<dbReference type="InterPro" id="IPR055480">
    <property type="entry name" value="NAD-GDH_N"/>
</dbReference>
<dbReference type="EC" id="3.2.1.14" evidence="2"/>
<dbReference type="InterPro" id="IPR017853">
    <property type="entry name" value="GH"/>
</dbReference>
<gene>
    <name evidence="6" type="primary">gdh-1</name>
    <name evidence="6" type="ORF">LHYA1_G002355</name>
</gene>
<name>A0A8H8R4V5_9HELO</name>
<evidence type="ECO:0000313" key="6">
    <source>
        <dbReference type="EMBL" id="TVY28622.1"/>
    </source>
</evidence>
<dbReference type="PANTHER" id="PTHR11606:SF24">
    <property type="entry name" value="NAD-SPECIFIC GLUTAMATE DEHYDROGENASE"/>
    <property type="match status" value="1"/>
</dbReference>
<dbReference type="Gene3D" id="3.40.50.720">
    <property type="entry name" value="NAD(P)-binding Rossmann-like Domain"/>
    <property type="match status" value="1"/>
</dbReference>
<dbReference type="Pfam" id="PF23152">
    <property type="entry name" value="GDH_2nd"/>
    <property type="match status" value="1"/>
</dbReference>